<feature type="compositionally biased region" description="Polar residues" evidence="1">
    <location>
        <begin position="1"/>
        <end position="11"/>
    </location>
</feature>
<keyword evidence="2" id="KW-0812">Transmembrane</keyword>
<comment type="caution">
    <text evidence="4">The sequence shown here is derived from an EMBL/GenBank/DDBJ whole genome shotgun (WGS) entry which is preliminary data.</text>
</comment>
<evidence type="ECO:0000313" key="5">
    <source>
        <dbReference type="Proteomes" id="UP000700596"/>
    </source>
</evidence>
<feature type="region of interest" description="Disordered" evidence="1">
    <location>
        <begin position="1"/>
        <end position="24"/>
    </location>
</feature>
<evidence type="ECO:0000256" key="1">
    <source>
        <dbReference type="SAM" id="MobiDB-lite"/>
    </source>
</evidence>
<name>A0A9P9DMD1_9PLEO</name>
<protein>
    <recommendedName>
        <fullName evidence="3">DUF6594 domain-containing protein</fullName>
    </recommendedName>
</protein>
<dbReference type="EMBL" id="JAGMWT010000010">
    <property type="protein sequence ID" value="KAH7121196.1"/>
    <property type="molecule type" value="Genomic_DNA"/>
</dbReference>
<evidence type="ECO:0000313" key="4">
    <source>
        <dbReference type="EMBL" id="KAH7121196.1"/>
    </source>
</evidence>
<organism evidence="4 5">
    <name type="scientific">Dendryphion nanum</name>
    <dbReference type="NCBI Taxonomy" id="256645"/>
    <lineage>
        <taxon>Eukaryota</taxon>
        <taxon>Fungi</taxon>
        <taxon>Dikarya</taxon>
        <taxon>Ascomycota</taxon>
        <taxon>Pezizomycotina</taxon>
        <taxon>Dothideomycetes</taxon>
        <taxon>Pleosporomycetidae</taxon>
        <taxon>Pleosporales</taxon>
        <taxon>Torulaceae</taxon>
        <taxon>Dendryphion</taxon>
    </lineage>
</organism>
<dbReference type="PANTHER" id="PTHR34502:SF3">
    <property type="entry name" value="DUF6594 DOMAIN-CONTAINING PROTEIN"/>
    <property type="match status" value="1"/>
</dbReference>
<gene>
    <name evidence="4" type="ORF">B0J11DRAFT_590106</name>
</gene>
<accession>A0A9P9DMD1</accession>
<evidence type="ECO:0000256" key="2">
    <source>
        <dbReference type="SAM" id="Phobius"/>
    </source>
</evidence>
<keyword evidence="5" id="KW-1185">Reference proteome</keyword>
<feature type="transmembrane region" description="Helical" evidence="2">
    <location>
        <begin position="276"/>
        <end position="299"/>
    </location>
</feature>
<reference evidence="4" key="1">
    <citation type="journal article" date="2021" name="Nat. Commun.">
        <title>Genetic determinants of endophytism in the Arabidopsis root mycobiome.</title>
        <authorList>
            <person name="Mesny F."/>
            <person name="Miyauchi S."/>
            <person name="Thiergart T."/>
            <person name="Pickel B."/>
            <person name="Atanasova L."/>
            <person name="Karlsson M."/>
            <person name="Huettel B."/>
            <person name="Barry K.W."/>
            <person name="Haridas S."/>
            <person name="Chen C."/>
            <person name="Bauer D."/>
            <person name="Andreopoulos W."/>
            <person name="Pangilinan J."/>
            <person name="LaButti K."/>
            <person name="Riley R."/>
            <person name="Lipzen A."/>
            <person name="Clum A."/>
            <person name="Drula E."/>
            <person name="Henrissat B."/>
            <person name="Kohler A."/>
            <person name="Grigoriev I.V."/>
            <person name="Martin F.M."/>
            <person name="Hacquard S."/>
        </authorList>
    </citation>
    <scope>NUCLEOTIDE SEQUENCE</scope>
    <source>
        <strain evidence="4">MPI-CAGE-CH-0243</strain>
    </source>
</reference>
<feature type="transmembrane region" description="Helical" evidence="2">
    <location>
        <begin position="337"/>
        <end position="355"/>
    </location>
</feature>
<sequence>MANSILNSPQCTAHGRESSSSKGLPISGDAIINIDSRATTVVNLTPDCSEKASLKLSKVARNDLESGTLTIPLQDYQPGYPQQAAFQSSDHSFSIYRGFNYLHSRVILELQDELRCLEKDLNSMDKMDTKNGKSERVTARAKDLSWARREGKPSKRAELLEKIRSKLVNYDEVLVKARELNTFQRPSKRDYRSIRRWFSMEKPLSYSQEEEFIRRKEDLVTLRQGREWAGFDGLIEELIRKCHCKLTQKLFATPELREKTNNECIYYYSASRIEKLVGLIITLVVFILLVLPVVAMYKLTCIGNRNSTFDAVGVLVVFTLLFSAAMSLLTKAKRHELFAASAAYCAVLVVFISNFNNSNGGPLHGMPPSS</sequence>
<evidence type="ECO:0000259" key="3">
    <source>
        <dbReference type="Pfam" id="PF20237"/>
    </source>
</evidence>
<feature type="domain" description="DUF6594" evidence="3">
    <location>
        <begin position="80"/>
        <end position="349"/>
    </location>
</feature>
<dbReference type="AlphaFoldDB" id="A0A9P9DMD1"/>
<dbReference type="InterPro" id="IPR046529">
    <property type="entry name" value="DUF6594"/>
</dbReference>
<dbReference type="Proteomes" id="UP000700596">
    <property type="component" value="Unassembled WGS sequence"/>
</dbReference>
<dbReference type="Pfam" id="PF20237">
    <property type="entry name" value="DUF6594"/>
    <property type="match status" value="1"/>
</dbReference>
<feature type="transmembrane region" description="Helical" evidence="2">
    <location>
        <begin position="311"/>
        <end position="330"/>
    </location>
</feature>
<keyword evidence="2" id="KW-1133">Transmembrane helix</keyword>
<dbReference type="OrthoDB" id="3533814at2759"/>
<keyword evidence="2" id="KW-0472">Membrane</keyword>
<proteinExistence type="predicted"/>
<dbReference type="PANTHER" id="PTHR34502">
    <property type="entry name" value="DUF6594 DOMAIN-CONTAINING PROTEIN-RELATED"/>
    <property type="match status" value="1"/>
</dbReference>